<protein>
    <submittedName>
        <fullName evidence="5">NAD(P)-dependent dehydrogenase (Short-subunit alcohol dehydrogenase family)</fullName>
    </submittedName>
</protein>
<organism evidence="5 6">
    <name type="scientific">Pseudonocardia endophytica</name>
    <dbReference type="NCBI Taxonomy" id="401976"/>
    <lineage>
        <taxon>Bacteria</taxon>
        <taxon>Bacillati</taxon>
        <taxon>Actinomycetota</taxon>
        <taxon>Actinomycetes</taxon>
        <taxon>Pseudonocardiales</taxon>
        <taxon>Pseudonocardiaceae</taxon>
        <taxon>Pseudonocardia</taxon>
    </lineage>
</organism>
<keyword evidence="2" id="KW-0560">Oxidoreductase</keyword>
<gene>
    <name evidence="5" type="ORF">EV378_5119</name>
</gene>
<dbReference type="InterPro" id="IPR051687">
    <property type="entry name" value="Peroxisomal_Beta-Oxidation"/>
</dbReference>
<accession>A0A4R1HLF9</accession>
<dbReference type="Proteomes" id="UP000295560">
    <property type="component" value="Unassembled WGS sequence"/>
</dbReference>
<feature type="domain" description="Ketoreductase" evidence="4">
    <location>
        <begin position="8"/>
        <end position="185"/>
    </location>
</feature>
<evidence type="ECO:0000313" key="5">
    <source>
        <dbReference type="EMBL" id="TCK21140.1"/>
    </source>
</evidence>
<dbReference type="InterPro" id="IPR057326">
    <property type="entry name" value="KR_dom"/>
</dbReference>
<evidence type="ECO:0000313" key="6">
    <source>
        <dbReference type="Proteomes" id="UP000295560"/>
    </source>
</evidence>
<dbReference type="Pfam" id="PF00106">
    <property type="entry name" value="adh_short"/>
    <property type="match status" value="1"/>
</dbReference>
<reference evidence="5 6" key="1">
    <citation type="submission" date="2019-03" db="EMBL/GenBank/DDBJ databases">
        <title>Sequencing the genomes of 1000 actinobacteria strains.</title>
        <authorList>
            <person name="Klenk H.-P."/>
        </authorList>
    </citation>
    <scope>NUCLEOTIDE SEQUENCE [LARGE SCALE GENOMIC DNA]</scope>
    <source>
        <strain evidence="5 6">DSM 44969</strain>
    </source>
</reference>
<dbReference type="PANTHER" id="PTHR45024:SF2">
    <property type="entry name" value="SCP2 DOMAIN-CONTAINING PROTEIN"/>
    <property type="match status" value="1"/>
</dbReference>
<evidence type="ECO:0000259" key="4">
    <source>
        <dbReference type="SMART" id="SM00822"/>
    </source>
</evidence>
<dbReference type="PRINTS" id="PR00081">
    <property type="entry name" value="GDHRDH"/>
</dbReference>
<dbReference type="InterPro" id="IPR020904">
    <property type="entry name" value="Sc_DH/Rdtase_CS"/>
</dbReference>
<name>A0A4R1HLF9_PSEEN</name>
<keyword evidence="6" id="KW-1185">Reference proteome</keyword>
<proteinExistence type="inferred from homology"/>
<dbReference type="InterPro" id="IPR002347">
    <property type="entry name" value="SDR_fam"/>
</dbReference>
<evidence type="ECO:0000256" key="1">
    <source>
        <dbReference type="ARBA" id="ARBA00006484"/>
    </source>
</evidence>
<evidence type="ECO:0000256" key="2">
    <source>
        <dbReference type="ARBA" id="ARBA00023002"/>
    </source>
</evidence>
<comment type="caution">
    <text evidence="5">The sequence shown here is derived from an EMBL/GenBank/DDBJ whole genome shotgun (WGS) entry which is preliminary data.</text>
</comment>
<dbReference type="SUPFAM" id="SSF51735">
    <property type="entry name" value="NAD(P)-binding Rossmann-fold domains"/>
    <property type="match status" value="1"/>
</dbReference>
<dbReference type="RefSeq" id="WP_165922479.1">
    <property type="nucleotide sequence ID" value="NZ_SMFZ01000002.1"/>
</dbReference>
<dbReference type="EMBL" id="SMFZ01000002">
    <property type="protein sequence ID" value="TCK21140.1"/>
    <property type="molecule type" value="Genomic_DNA"/>
</dbReference>
<comment type="similarity">
    <text evidence="1 3">Belongs to the short-chain dehydrogenases/reductases (SDR) family.</text>
</comment>
<dbReference type="InterPro" id="IPR036291">
    <property type="entry name" value="NAD(P)-bd_dom_sf"/>
</dbReference>
<dbReference type="GO" id="GO:0016491">
    <property type="term" value="F:oxidoreductase activity"/>
    <property type="evidence" value="ECO:0007669"/>
    <property type="project" value="UniProtKB-KW"/>
</dbReference>
<sequence>MTPSFADRVVVVTGAGRGLGRRYALDLGATGARVVVHARRTGAADAVVEEIRGAGGQAVPAVAEVRDGDAIAGAALDAWGRIDALVVNAGGVRDRTFARMTREEFDDVVDVHLGGAYAACSAVWPHLDDGSAIVLTTSGAGMHGNFGQANYAAAKAGVIGLAKSLAIEGRRRGIRVNAVAPMALTDMTRDVFGSSPAAALTPEAVSPVVLGLAHPSCPLTGEVVETGGGWASVLRWERSAGSTRIDWDAVSRFGADADHPATTADCLSAAVAAKEEET</sequence>
<dbReference type="PRINTS" id="PR00080">
    <property type="entry name" value="SDRFAMILY"/>
</dbReference>
<dbReference type="AlphaFoldDB" id="A0A4R1HLF9"/>
<dbReference type="Gene3D" id="3.40.50.720">
    <property type="entry name" value="NAD(P)-binding Rossmann-like Domain"/>
    <property type="match status" value="1"/>
</dbReference>
<evidence type="ECO:0000256" key="3">
    <source>
        <dbReference type="RuleBase" id="RU000363"/>
    </source>
</evidence>
<dbReference type="SMART" id="SM00822">
    <property type="entry name" value="PKS_KR"/>
    <property type="match status" value="1"/>
</dbReference>
<dbReference type="PROSITE" id="PS00061">
    <property type="entry name" value="ADH_SHORT"/>
    <property type="match status" value="1"/>
</dbReference>
<dbReference type="PANTHER" id="PTHR45024">
    <property type="entry name" value="DEHYDROGENASES, SHORT CHAIN"/>
    <property type="match status" value="1"/>
</dbReference>